<comment type="caution">
    <text evidence="3">The sequence shown here is derived from an EMBL/GenBank/DDBJ whole genome shotgun (WGS) entry which is preliminary data.</text>
</comment>
<protein>
    <recommendedName>
        <fullName evidence="2">DUF2268 domain-containing protein</fullName>
    </recommendedName>
</protein>
<proteinExistence type="predicted"/>
<evidence type="ECO:0000259" key="2">
    <source>
        <dbReference type="Pfam" id="PF10026"/>
    </source>
</evidence>
<sequence>MSANAKCWCPRFKGPHHGCRWYSLPMPCSEIGKGRRILAAPVLSRQLKPAGKPCFNGERICSEARFPVTIWHIHMLNARHGLTHVLPDIRLAAREAVAAASSHAELPDFDLVIKAQPGGGIPAWGVGGRAPSPGLIEITVDPARFAAPLLIRTLVHEFHHLLRWDGPGYGNSLGEALVSEGLAGHFTLQVLGGKPDPWDAVKPAARVARAAMNKWARLDYNHAHWFFGSGELRRWTGYGLGHMLITEHLSRFPDMDAVKLAYVKAEEFRPAMRRLAGAEAAAGDDPAEDGAGEADADADPAPDAADEDSAAPEQQHAGGEVTAKESGAEAAGTSESGPAEDKKG</sequence>
<dbReference type="EMBL" id="QZCG01000022">
    <property type="protein sequence ID" value="RJE81980.1"/>
    <property type="molecule type" value="Genomic_DNA"/>
</dbReference>
<accession>A0A418SLZ1</accession>
<dbReference type="Pfam" id="PF10026">
    <property type="entry name" value="DUF2268"/>
    <property type="match status" value="1"/>
</dbReference>
<keyword evidence="4" id="KW-1185">Reference proteome</keyword>
<feature type="domain" description="DUF2268" evidence="2">
    <location>
        <begin position="121"/>
        <end position="268"/>
    </location>
</feature>
<evidence type="ECO:0000256" key="1">
    <source>
        <dbReference type="SAM" id="MobiDB-lite"/>
    </source>
</evidence>
<dbReference type="OrthoDB" id="69012at2"/>
<organism evidence="3 4">
    <name type="scientific">Paracoccus onubensis</name>
    <dbReference type="NCBI Taxonomy" id="1675788"/>
    <lineage>
        <taxon>Bacteria</taxon>
        <taxon>Pseudomonadati</taxon>
        <taxon>Pseudomonadota</taxon>
        <taxon>Alphaproteobacteria</taxon>
        <taxon>Rhodobacterales</taxon>
        <taxon>Paracoccaceae</taxon>
        <taxon>Paracoccus</taxon>
    </lineage>
</organism>
<feature type="region of interest" description="Disordered" evidence="1">
    <location>
        <begin position="277"/>
        <end position="344"/>
    </location>
</feature>
<feature type="compositionally biased region" description="Acidic residues" evidence="1">
    <location>
        <begin position="285"/>
        <end position="310"/>
    </location>
</feature>
<evidence type="ECO:0000313" key="4">
    <source>
        <dbReference type="Proteomes" id="UP000284202"/>
    </source>
</evidence>
<dbReference type="Proteomes" id="UP000284202">
    <property type="component" value="Unassembled WGS sequence"/>
</dbReference>
<reference evidence="4" key="1">
    <citation type="submission" date="2018-09" db="EMBL/GenBank/DDBJ databases">
        <title>Acidovorax cavernicola nov. sp. isolated from Gruta de las Maravillas (Aracena, Spain).</title>
        <authorList>
            <person name="Jurado V."/>
            <person name="Gutierrez-Patricio S."/>
            <person name="Gonzalez-Pimentel J.L."/>
            <person name="Miller A.Z."/>
            <person name="Laiz L."/>
            <person name="Saiz-Jimenez C."/>
        </authorList>
    </citation>
    <scope>NUCLEOTIDE SEQUENCE [LARGE SCALE GENOMIC DNA]</scope>
    <source>
        <strain evidence="4">1011MAR3C25</strain>
    </source>
</reference>
<gene>
    <name evidence="3" type="ORF">D3P04_22265</name>
</gene>
<dbReference type="AlphaFoldDB" id="A0A418SLZ1"/>
<name>A0A418SLZ1_9RHOB</name>
<dbReference type="InterPro" id="IPR018728">
    <property type="entry name" value="DUF2268"/>
</dbReference>
<evidence type="ECO:0000313" key="3">
    <source>
        <dbReference type="EMBL" id="RJE81980.1"/>
    </source>
</evidence>